<evidence type="ECO:0000256" key="3">
    <source>
        <dbReference type="ARBA" id="ARBA00005673"/>
    </source>
</evidence>
<comment type="pathway">
    <text evidence="2">Protein modification; protein ubiquitination.</text>
</comment>
<dbReference type="Gene3D" id="3.40.50.720">
    <property type="entry name" value="NAD(P)-binding Rossmann-like Domain"/>
    <property type="match status" value="1"/>
</dbReference>
<dbReference type="PANTHER" id="PTHR10953">
    <property type="entry name" value="UBIQUITIN-ACTIVATING ENZYME E1"/>
    <property type="match status" value="1"/>
</dbReference>
<dbReference type="InterPro" id="IPR000594">
    <property type="entry name" value="ThiF_NAD_FAD-bd"/>
</dbReference>
<gene>
    <name evidence="10" type="ORF">DFA_03010</name>
</gene>
<dbReference type="SMART" id="SM00985">
    <property type="entry name" value="UBA_e1_C"/>
    <property type="match status" value="1"/>
</dbReference>
<dbReference type="GO" id="GO:0031510">
    <property type="term" value="C:SUMO activating enzyme complex"/>
    <property type="evidence" value="ECO:0007669"/>
    <property type="project" value="TreeGrafter"/>
</dbReference>
<dbReference type="GO" id="GO:0016925">
    <property type="term" value="P:protein sumoylation"/>
    <property type="evidence" value="ECO:0007669"/>
    <property type="project" value="TreeGrafter"/>
</dbReference>
<comment type="catalytic activity">
    <reaction evidence="1">
        <text>ATP + ubiquitin + [E1 ubiquitin-activating enzyme]-L-cysteine = AMP + diphosphate + S-ubiquitinyl-[E1 ubiquitin-activating enzyme]-L-cysteine.</text>
        <dbReference type="EC" id="6.2.1.45"/>
    </reaction>
</comment>
<dbReference type="STRING" id="1054147.F4PGD2"/>
<dbReference type="EC" id="6.2.1.45" evidence="4"/>
<dbReference type="InterPro" id="IPR000011">
    <property type="entry name" value="UBQ/SUMO-activ_enz_E1-like"/>
</dbReference>
<dbReference type="FunFam" id="2.40.30.180:FF:000002">
    <property type="entry name" value="Ubiquitin-activating enzyme E1 2"/>
    <property type="match status" value="1"/>
</dbReference>
<dbReference type="InterPro" id="IPR042449">
    <property type="entry name" value="Ub-E1_IAD_1"/>
</dbReference>
<reference evidence="11" key="1">
    <citation type="journal article" date="2011" name="Genome Res.">
        <title>Phylogeny-wide analysis of social amoeba genomes highlights ancient origins for complex intercellular communication.</title>
        <authorList>
            <person name="Heidel A.J."/>
            <person name="Lawal H.M."/>
            <person name="Felder M."/>
            <person name="Schilde C."/>
            <person name="Helps N.R."/>
            <person name="Tunggal B."/>
            <person name="Rivero F."/>
            <person name="John U."/>
            <person name="Schleicher M."/>
            <person name="Eichinger L."/>
            <person name="Platzer M."/>
            <person name="Noegel A.A."/>
            <person name="Schaap P."/>
            <person name="Gloeckner G."/>
        </authorList>
    </citation>
    <scope>NUCLEOTIDE SEQUENCE [LARGE SCALE GENOMIC DNA]</scope>
    <source>
        <strain evidence="11">SH3</strain>
    </source>
</reference>
<dbReference type="InterPro" id="IPR045886">
    <property type="entry name" value="ThiF/MoeB/HesA"/>
</dbReference>
<sequence length="1122" mass="127353">MNVHLCISRVLSSNKIIITIRHHHQKKSREMDTEEIRLSNSTSTTTVSEDVTTFRDYTLDDSLYSRQRYVLGDYAMNKLTKGGNVFLSGLGGVGVEIAKNLVLAGIKSLTLHDTINASPYDLSTQFYINPSNTKVDAGANRATLSIEKISELNPYVKVSQSTLLFQDIITNLDYLLQFKCIILTECPLEYQIKINEYCRQHSIYFLVCDSFGLFGWVFNDFGQDFLVHDKNGEDIKETFISSISIDKEAIVTCMENQMHNLESGDLVLFREVKGMTEINGTKHKVNVINPYSFSIGDTSTFSHYQSGGIISDIKTPITINFKSLKESIETPDILDFDFMKNNYQLHLARQTIQTWFEAHSSTLPKAWNQQDANDFIQLAININEKLKTVEEIDKTLFEKIAFTCLGKICPLTSVLGAFTAQEALKSITGKFTPLKQWLYVDCYELFPKQEEKVAMINHYSIPNTSIKITTNLLSDRSLAQHICLGQETCEKLENTKLFMIGSGAIGCEMLKNYALLGVACGSNGRITITDNDLIEKSNLNRQFLFRNTDINNPKSKVASLSVTKMNEKINIDAHQNKVEMASENIYNSEFLDQQDVVVSALDNVEARLYVDTRCVQHSLPLLESGTLGTKGHTQVILPAKTESYASQKDPVEKQTPFCTLKSFPNNLSHCIQWSRDKFEKLFSINIQELDKFINDSDYLNKLLNSQANNKIAICKSLSKLIQIYPTSFKDCVVYSRLKFEKLFNHNALQLLHSYPMDLKTKEGTPFWTLPKRPPVAVQFDRNDDTHINFIKETTALWANIFNITIPSNPSKELIGKICLTVKVPKFEAKKKAIVSDEKAAAPIESFSYEQFIELTKKLAKQLEELKKDKLQDMMTDTSSPTLVSLYPQSFEKDDDSNHHIDFITATSNLRARIYSIEEGDRFKVKLVAGKIIPAIATTTSVVSGLVAIELVKIIRGDLPLDQFKCTYLNLSLPIFSVTEPGPAPTVKLTPSISYNLWDRWAIKDNPNITVQDLIQLINDKYGLMISGIYQNSLLVFMSALPFHKTRLSMKLRDLLTDLDNQKFIDLYVLFKNENNIPQDTTTSISPDNVNNNVVKPRKLFYHNQTTTFLQKRCEKIDRDVQH</sequence>
<dbReference type="KEGG" id="dfa:DFA_03010"/>
<organism evidence="10 11">
    <name type="scientific">Cavenderia fasciculata</name>
    <name type="common">Slime mold</name>
    <name type="synonym">Dictyostelium fasciculatum</name>
    <dbReference type="NCBI Taxonomy" id="261658"/>
    <lineage>
        <taxon>Eukaryota</taxon>
        <taxon>Amoebozoa</taxon>
        <taxon>Evosea</taxon>
        <taxon>Eumycetozoa</taxon>
        <taxon>Dictyostelia</taxon>
        <taxon>Acytosteliales</taxon>
        <taxon>Cavenderiaceae</taxon>
        <taxon>Cavenderia</taxon>
    </lineage>
</organism>
<dbReference type="Pfam" id="PF16190">
    <property type="entry name" value="E1_FCCH"/>
    <property type="match status" value="1"/>
</dbReference>
<dbReference type="InterPro" id="IPR018965">
    <property type="entry name" value="Ub-activating_enz_E1_C"/>
</dbReference>
<dbReference type="InterPro" id="IPR032420">
    <property type="entry name" value="E1_4HB"/>
</dbReference>
<dbReference type="OMA" id="WSHCVEL"/>
<keyword evidence="8" id="KW-0067">ATP-binding</keyword>
<dbReference type="GO" id="GO:0005524">
    <property type="term" value="F:ATP binding"/>
    <property type="evidence" value="ECO:0007669"/>
    <property type="project" value="UniProtKB-KW"/>
</dbReference>
<dbReference type="Gene3D" id="3.40.50.12550">
    <property type="entry name" value="Ubiquitin-activating enzyme E1, inactive adenylation domain, subdomain 2"/>
    <property type="match status" value="1"/>
</dbReference>
<protein>
    <recommendedName>
        <fullName evidence="4">E1 ubiquitin-activating enzyme</fullName>
        <ecNumber evidence="4">6.2.1.45</ecNumber>
    </recommendedName>
</protein>
<dbReference type="Gene3D" id="3.10.290.60">
    <property type="entry name" value="Ubiquitin-activating enzyme E1, UFD domain"/>
    <property type="match status" value="1"/>
</dbReference>
<dbReference type="InterPro" id="IPR019572">
    <property type="entry name" value="UBA_E1_SCCH"/>
</dbReference>
<dbReference type="Pfam" id="PF10585">
    <property type="entry name" value="UBA_E1_SCCH"/>
    <property type="match status" value="1"/>
</dbReference>
<dbReference type="Pfam" id="PF16191">
    <property type="entry name" value="E1_4HB"/>
    <property type="match status" value="1"/>
</dbReference>
<dbReference type="InterPro" id="IPR042063">
    <property type="entry name" value="Ubi_acti_E1_SCCH"/>
</dbReference>
<keyword evidence="5" id="KW-0436">Ligase</keyword>
<dbReference type="GeneID" id="14877223"/>
<dbReference type="InterPro" id="IPR038252">
    <property type="entry name" value="UBA_E1_C_sf"/>
</dbReference>
<dbReference type="RefSeq" id="XP_004362617.1">
    <property type="nucleotide sequence ID" value="XM_004362560.1"/>
</dbReference>
<proteinExistence type="inferred from homology"/>
<dbReference type="Proteomes" id="UP000007797">
    <property type="component" value="Unassembled WGS sequence"/>
</dbReference>
<dbReference type="PANTHER" id="PTHR10953:SF186">
    <property type="entry name" value="UBIQUITIN-LIKE MODIFIER-ACTIVATING ENZYME 6"/>
    <property type="match status" value="1"/>
</dbReference>
<dbReference type="UniPathway" id="UPA00143"/>
<evidence type="ECO:0000256" key="5">
    <source>
        <dbReference type="ARBA" id="ARBA00022598"/>
    </source>
</evidence>
<evidence type="ECO:0000313" key="11">
    <source>
        <dbReference type="Proteomes" id="UP000007797"/>
    </source>
</evidence>
<name>F4PGD2_CACFS</name>
<dbReference type="InterPro" id="IPR035985">
    <property type="entry name" value="Ubiquitin-activating_enz"/>
</dbReference>
<dbReference type="OrthoDB" id="10252231at2759"/>
<dbReference type="InterPro" id="IPR032418">
    <property type="entry name" value="E1_FCCH"/>
</dbReference>
<keyword evidence="6" id="KW-0547">Nucleotide-binding</keyword>
<evidence type="ECO:0000256" key="1">
    <source>
        <dbReference type="ARBA" id="ARBA00000488"/>
    </source>
</evidence>
<dbReference type="Pfam" id="PF00899">
    <property type="entry name" value="ThiF"/>
    <property type="match status" value="1"/>
</dbReference>
<dbReference type="Gene3D" id="1.10.10.2660">
    <property type="entry name" value="Ubiquitin-activating enzyme E1, SCCH domain"/>
    <property type="match status" value="1"/>
</dbReference>
<dbReference type="FunFam" id="3.50.50.80:FF:000002">
    <property type="entry name" value="SUMO-activating enzyme subunit 2"/>
    <property type="match status" value="1"/>
</dbReference>
<keyword evidence="7" id="KW-0833">Ubl conjugation pathway</keyword>
<feature type="domain" description="Ubiquitin-activating enzyme E1 C-terminal" evidence="9">
    <location>
        <begin position="963"/>
        <end position="1079"/>
    </location>
</feature>
<dbReference type="PRINTS" id="PR01849">
    <property type="entry name" value="UBIQUITINACT"/>
</dbReference>
<evidence type="ECO:0000256" key="8">
    <source>
        <dbReference type="ARBA" id="ARBA00022840"/>
    </source>
</evidence>
<dbReference type="InterPro" id="IPR018075">
    <property type="entry name" value="UBQ-activ_enz_E1"/>
</dbReference>
<evidence type="ECO:0000256" key="7">
    <source>
        <dbReference type="ARBA" id="ARBA00022786"/>
    </source>
</evidence>
<evidence type="ECO:0000256" key="4">
    <source>
        <dbReference type="ARBA" id="ARBA00012990"/>
    </source>
</evidence>
<dbReference type="GO" id="GO:0005737">
    <property type="term" value="C:cytoplasm"/>
    <property type="evidence" value="ECO:0007669"/>
    <property type="project" value="TreeGrafter"/>
</dbReference>
<dbReference type="Gene3D" id="3.50.50.80">
    <property type="entry name" value="Ubiquitin-activating enzyme E1, inactive adenylation domain, subdomain 1"/>
    <property type="match status" value="1"/>
</dbReference>
<evidence type="ECO:0000313" key="10">
    <source>
        <dbReference type="EMBL" id="EGG24766.1"/>
    </source>
</evidence>
<dbReference type="Gene3D" id="2.40.30.180">
    <property type="entry name" value="Ubiquitin-activating enzyme E1, FCCH domain"/>
    <property type="match status" value="1"/>
</dbReference>
<dbReference type="InterPro" id="IPR042302">
    <property type="entry name" value="E1_FCCH_sf"/>
</dbReference>
<dbReference type="Pfam" id="PF09358">
    <property type="entry name" value="E1_UFD"/>
    <property type="match status" value="1"/>
</dbReference>
<evidence type="ECO:0000256" key="6">
    <source>
        <dbReference type="ARBA" id="ARBA00022741"/>
    </source>
</evidence>
<dbReference type="FunFam" id="3.40.50.720:FF:000015">
    <property type="entry name" value="Ubiquitin-activating enzyme E1 1"/>
    <property type="match status" value="1"/>
</dbReference>
<dbReference type="NCBIfam" id="TIGR01408">
    <property type="entry name" value="Ube1"/>
    <property type="match status" value="1"/>
</dbReference>
<dbReference type="SUPFAM" id="SSF69572">
    <property type="entry name" value="Activating enzymes of the ubiquitin-like proteins"/>
    <property type="match status" value="2"/>
</dbReference>
<keyword evidence="11" id="KW-1185">Reference proteome</keyword>
<dbReference type="GO" id="GO:0019948">
    <property type="term" value="F:SUMO activating enzyme activity"/>
    <property type="evidence" value="ECO:0007669"/>
    <property type="project" value="TreeGrafter"/>
</dbReference>
<dbReference type="GO" id="GO:0004839">
    <property type="term" value="F:ubiquitin activating enzyme activity"/>
    <property type="evidence" value="ECO:0007669"/>
    <property type="project" value="UniProtKB-EC"/>
</dbReference>
<dbReference type="AlphaFoldDB" id="F4PGD2"/>
<evidence type="ECO:0000259" key="9">
    <source>
        <dbReference type="SMART" id="SM00985"/>
    </source>
</evidence>
<accession>F4PGD2</accession>
<dbReference type="EMBL" id="GL883006">
    <property type="protein sequence ID" value="EGG24766.1"/>
    <property type="molecule type" value="Genomic_DNA"/>
</dbReference>
<evidence type="ECO:0000256" key="2">
    <source>
        <dbReference type="ARBA" id="ARBA00004906"/>
    </source>
</evidence>
<comment type="similarity">
    <text evidence="3">Belongs to the ubiquitin-activating E1 family.</text>
</comment>